<proteinExistence type="predicted"/>
<keyword evidence="1" id="KW-0732">Signal</keyword>
<dbReference type="EMBL" id="GFTR01000036">
    <property type="protein sequence ID" value="JAW16390.1"/>
    <property type="molecule type" value="Transcribed_RNA"/>
</dbReference>
<feature type="chain" id="PRO_5012285038" evidence="1">
    <location>
        <begin position="18"/>
        <end position="67"/>
    </location>
</feature>
<organism evidence="2">
    <name type="scientific">Panstrongylus lignarius</name>
    <dbReference type="NCBI Taxonomy" id="156445"/>
    <lineage>
        <taxon>Eukaryota</taxon>
        <taxon>Metazoa</taxon>
        <taxon>Ecdysozoa</taxon>
        <taxon>Arthropoda</taxon>
        <taxon>Hexapoda</taxon>
        <taxon>Insecta</taxon>
        <taxon>Pterygota</taxon>
        <taxon>Neoptera</taxon>
        <taxon>Paraneoptera</taxon>
        <taxon>Hemiptera</taxon>
        <taxon>Heteroptera</taxon>
        <taxon>Panheteroptera</taxon>
        <taxon>Cimicomorpha</taxon>
        <taxon>Reduviidae</taxon>
        <taxon>Triatominae</taxon>
        <taxon>Panstrongylus</taxon>
    </lineage>
</organism>
<dbReference type="AlphaFoldDB" id="A0A224Y5D0"/>
<evidence type="ECO:0000256" key="1">
    <source>
        <dbReference type="SAM" id="SignalP"/>
    </source>
</evidence>
<accession>A0A224Y5D0</accession>
<sequence>MLEVVLLLMISDPLLFASMVNSTGDFIEVFSEGGGEGTVRFKYPPPASICLSTSQLRPVNPSGQRHL</sequence>
<name>A0A224Y5D0_9HEMI</name>
<reference evidence="2" key="1">
    <citation type="journal article" date="2018" name="PLoS Negl. Trop. Dis.">
        <title>An insight into the salivary gland and fat body transcriptome of Panstrongylus lignarius (Hemiptera: Heteroptera), the main vector of Chagas disease in Peru.</title>
        <authorList>
            <person name="Nevoa J.C."/>
            <person name="Mendes M.T."/>
            <person name="da Silva M.V."/>
            <person name="Soares S.C."/>
            <person name="Oliveira C.J.F."/>
            <person name="Ribeiro J.M.C."/>
        </authorList>
    </citation>
    <scope>NUCLEOTIDE SEQUENCE</scope>
</reference>
<evidence type="ECO:0000313" key="2">
    <source>
        <dbReference type="EMBL" id="JAW16390.1"/>
    </source>
</evidence>
<feature type="signal peptide" evidence="1">
    <location>
        <begin position="1"/>
        <end position="17"/>
    </location>
</feature>
<protein>
    <submittedName>
        <fullName evidence="2">Putative secreted protein</fullName>
    </submittedName>
</protein>